<dbReference type="EMBL" id="BOMV01000123">
    <property type="protein sequence ID" value="GIF02182.1"/>
    <property type="molecule type" value="Genomic_DNA"/>
</dbReference>
<organism evidence="1 2">
    <name type="scientific">Paractinoplanes rishiriensis</name>
    <dbReference type="NCBI Taxonomy" id="1050105"/>
    <lineage>
        <taxon>Bacteria</taxon>
        <taxon>Bacillati</taxon>
        <taxon>Actinomycetota</taxon>
        <taxon>Actinomycetes</taxon>
        <taxon>Micromonosporales</taxon>
        <taxon>Micromonosporaceae</taxon>
        <taxon>Paractinoplanes</taxon>
    </lineage>
</organism>
<evidence type="ECO:0000313" key="1">
    <source>
        <dbReference type="EMBL" id="GIF02182.1"/>
    </source>
</evidence>
<comment type="caution">
    <text evidence="1">The sequence shown here is derived from an EMBL/GenBank/DDBJ whole genome shotgun (WGS) entry which is preliminary data.</text>
</comment>
<dbReference type="Proteomes" id="UP000636960">
    <property type="component" value="Unassembled WGS sequence"/>
</dbReference>
<evidence type="ECO:0000313" key="2">
    <source>
        <dbReference type="Proteomes" id="UP000636960"/>
    </source>
</evidence>
<keyword evidence="2" id="KW-1185">Reference proteome</keyword>
<gene>
    <name evidence="1" type="ORF">Ari01nite_96460</name>
</gene>
<dbReference type="AlphaFoldDB" id="A0A919K747"/>
<name>A0A919K747_9ACTN</name>
<proteinExistence type="predicted"/>
<reference evidence="1" key="1">
    <citation type="submission" date="2021-01" db="EMBL/GenBank/DDBJ databases">
        <title>Whole genome shotgun sequence of Actinoplanes rishiriensis NBRC 108556.</title>
        <authorList>
            <person name="Komaki H."/>
            <person name="Tamura T."/>
        </authorList>
    </citation>
    <scope>NUCLEOTIDE SEQUENCE</scope>
    <source>
        <strain evidence="1">NBRC 108556</strain>
    </source>
</reference>
<sequence length="56" mass="6163">MYARATVLTPGPEDLAAIGVNLMDGRRRADALQTAQVTVPAMLRRDIRVVGRVFRP</sequence>
<protein>
    <submittedName>
        <fullName evidence="1">Uncharacterized protein</fullName>
    </submittedName>
</protein>
<accession>A0A919K747</accession>